<reference evidence="2 3" key="1">
    <citation type="journal article" date="2018" name="Mol. Plant">
        <title>The genome of Artemisia annua provides insight into the evolution of Asteraceae family and artemisinin biosynthesis.</title>
        <authorList>
            <person name="Shen Q."/>
            <person name="Zhang L."/>
            <person name="Liao Z."/>
            <person name="Wang S."/>
            <person name="Yan T."/>
            <person name="Shi P."/>
            <person name="Liu M."/>
            <person name="Fu X."/>
            <person name="Pan Q."/>
            <person name="Wang Y."/>
            <person name="Lv Z."/>
            <person name="Lu X."/>
            <person name="Zhang F."/>
            <person name="Jiang W."/>
            <person name="Ma Y."/>
            <person name="Chen M."/>
            <person name="Hao X."/>
            <person name="Li L."/>
            <person name="Tang Y."/>
            <person name="Lv G."/>
            <person name="Zhou Y."/>
            <person name="Sun X."/>
            <person name="Brodelius P.E."/>
            <person name="Rose J.K.C."/>
            <person name="Tang K."/>
        </authorList>
    </citation>
    <scope>NUCLEOTIDE SEQUENCE [LARGE SCALE GENOMIC DNA]</scope>
    <source>
        <strain evidence="3">cv. Huhao1</strain>
        <tissue evidence="2">Leaf</tissue>
    </source>
</reference>
<feature type="region of interest" description="Disordered" evidence="1">
    <location>
        <begin position="97"/>
        <end position="141"/>
    </location>
</feature>
<comment type="caution">
    <text evidence="2">The sequence shown here is derived from an EMBL/GenBank/DDBJ whole genome shotgun (WGS) entry which is preliminary data.</text>
</comment>
<accession>A0A2U1L909</accession>
<sequence length="161" mass="18389">MVQHSFDDPLEGRVSSLEKVIKKLIRDSNKKQYNNEKIIWELKKEYDLALKDQAASIGRLENQVGKLAQLVCSRDNGELPSTTETNPKDLAHAITTRSGLNYKEPAYPKESETQVNSTPVTDQGDKEYGDNETIPTKERVRTYVPPIPFPERLKKEQMKKT</sequence>
<gene>
    <name evidence="2" type="ORF">CTI12_AA517270</name>
</gene>
<evidence type="ECO:0000256" key="1">
    <source>
        <dbReference type="SAM" id="MobiDB-lite"/>
    </source>
</evidence>
<evidence type="ECO:0000313" key="2">
    <source>
        <dbReference type="EMBL" id="PWA45484.1"/>
    </source>
</evidence>
<feature type="compositionally biased region" description="Basic and acidic residues" evidence="1">
    <location>
        <begin position="123"/>
        <end position="141"/>
    </location>
</feature>
<evidence type="ECO:0000313" key="3">
    <source>
        <dbReference type="Proteomes" id="UP000245207"/>
    </source>
</evidence>
<dbReference type="OrthoDB" id="1750494at2759"/>
<keyword evidence="3" id="KW-1185">Reference proteome</keyword>
<name>A0A2U1L909_ARTAN</name>
<organism evidence="2 3">
    <name type="scientific">Artemisia annua</name>
    <name type="common">Sweet wormwood</name>
    <dbReference type="NCBI Taxonomy" id="35608"/>
    <lineage>
        <taxon>Eukaryota</taxon>
        <taxon>Viridiplantae</taxon>
        <taxon>Streptophyta</taxon>
        <taxon>Embryophyta</taxon>
        <taxon>Tracheophyta</taxon>
        <taxon>Spermatophyta</taxon>
        <taxon>Magnoliopsida</taxon>
        <taxon>eudicotyledons</taxon>
        <taxon>Gunneridae</taxon>
        <taxon>Pentapetalae</taxon>
        <taxon>asterids</taxon>
        <taxon>campanulids</taxon>
        <taxon>Asterales</taxon>
        <taxon>Asteraceae</taxon>
        <taxon>Asteroideae</taxon>
        <taxon>Anthemideae</taxon>
        <taxon>Artemisiinae</taxon>
        <taxon>Artemisia</taxon>
    </lineage>
</organism>
<dbReference type="Proteomes" id="UP000245207">
    <property type="component" value="Unassembled WGS sequence"/>
</dbReference>
<dbReference type="EMBL" id="PKPP01010748">
    <property type="protein sequence ID" value="PWA45484.1"/>
    <property type="molecule type" value="Genomic_DNA"/>
</dbReference>
<proteinExistence type="predicted"/>
<dbReference type="AlphaFoldDB" id="A0A2U1L909"/>
<protein>
    <submittedName>
        <fullName evidence="2">Uncharacterized protein</fullName>
    </submittedName>
</protein>